<gene>
    <name evidence="1" type="ORF">KSP40_PGU022399</name>
</gene>
<comment type="caution">
    <text evidence="1">The sequence shown here is derived from an EMBL/GenBank/DDBJ whole genome shotgun (WGS) entry which is preliminary data.</text>
</comment>
<evidence type="ECO:0000313" key="1">
    <source>
        <dbReference type="EMBL" id="KAK8968146.1"/>
    </source>
</evidence>
<name>A0ABR2MVM4_9ASPA</name>
<protein>
    <submittedName>
        <fullName evidence="1">Uncharacterized protein</fullName>
    </submittedName>
</protein>
<reference evidence="1 2" key="1">
    <citation type="journal article" date="2022" name="Nat. Plants">
        <title>Genomes of leafy and leafless Platanthera orchids illuminate the evolution of mycoheterotrophy.</title>
        <authorList>
            <person name="Li M.H."/>
            <person name="Liu K.W."/>
            <person name="Li Z."/>
            <person name="Lu H.C."/>
            <person name="Ye Q.L."/>
            <person name="Zhang D."/>
            <person name="Wang J.Y."/>
            <person name="Li Y.F."/>
            <person name="Zhong Z.M."/>
            <person name="Liu X."/>
            <person name="Yu X."/>
            <person name="Liu D.K."/>
            <person name="Tu X.D."/>
            <person name="Liu B."/>
            <person name="Hao Y."/>
            <person name="Liao X.Y."/>
            <person name="Jiang Y.T."/>
            <person name="Sun W.H."/>
            <person name="Chen J."/>
            <person name="Chen Y.Q."/>
            <person name="Ai Y."/>
            <person name="Zhai J.W."/>
            <person name="Wu S.S."/>
            <person name="Zhou Z."/>
            <person name="Hsiao Y.Y."/>
            <person name="Wu W.L."/>
            <person name="Chen Y.Y."/>
            <person name="Lin Y.F."/>
            <person name="Hsu J.L."/>
            <person name="Li C.Y."/>
            <person name="Wang Z.W."/>
            <person name="Zhao X."/>
            <person name="Zhong W.Y."/>
            <person name="Ma X.K."/>
            <person name="Ma L."/>
            <person name="Huang J."/>
            <person name="Chen G.Z."/>
            <person name="Huang M.Z."/>
            <person name="Huang L."/>
            <person name="Peng D.H."/>
            <person name="Luo Y.B."/>
            <person name="Zou S.Q."/>
            <person name="Chen S.P."/>
            <person name="Lan S."/>
            <person name="Tsai W.C."/>
            <person name="Van de Peer Y."/>
            <person name="Liu Z.J."/>
        </authorList>
    </citation>
    <scope>NUCLEOTIDE SEQUENCE [LARGE SCALE GENOMIC DNA]</scope>
    <source>
        <strain evidence="1">Lor288</strain>
    </source>
</reference>
<organism evidence="1 2">
    <name type="scientific">Platanthera guangdongensis</name>
    <dbReference type="NCBI Taxonomy" id="2320717"/>
    <lineage>
        <taxon>Eukaryota</taxon>
        <taxon>Viridiplantae</taxon>
        <taxon>Streptophyta</taxon>
        <taxon>Embryophyta</taxon>
        <taxon>Tracheophyta</taxon>
        <taxon>Spermatophyta</taxon>
        <taxon>Magnoliopsida</taxon>
        <taxon>Liliopsida</taxon>
        <taxon>Asparagales</taxon>
        <taxon>Orchidaceae</taxon>
        <taxon>Orchidoideae</taxon>
        <taxon>Orchideae</taxon>
        <taxon>Orchidinae</taxon>
        <taxon>Platanthera</taxon>
    </lineage>
</organism>
<proteinExistence type="predicted"/>
<evidence type="ECO:0000313" key="2">
    <source>
        <dbReference type="Proteomes" id="UP001412067"/>
    </source>
</evidence>
<dbReference type="Proteomes" id="UP001412067">
    <property type="component" value="Unassembled WGS sequence"/>
</dbReference>
<dbReference type="EMBL" id="JBBWWR010000004">
    <property type="protein sequence ID" value="KAK8968146.1"/>
    <property type="molecule type" value="Genomic_DNA"/>
</dbReference>
<accession>A0ABR2MVM4</accession>
<sequence length="54" mass="6000">MQRVLSDDAPGCERRGLLVLLPLGGGFLRLGSLQWSFSFLQCGFFPGTRWDSPN</sequence>
<keyword evidence="2" id="KW-1185">Reference proteome</keyword>